<evidence type="ECO:0000259" key="2">
    <source>
        <dbReference type="Pfam" id="PF09133"/>
    </source>
</evidence>
<evidence type="ECO:0000313" key="4">
    <source>
        <dbReference type="RefSeq" id="XP_022932601.1"/>
    </source>
</evidence>
<feature type="compositionally biased region" description="Polar residues" evidence="1">
    <location>
        <begin position="264"/>
        <end position="283"/>
    </location>
</feature>
<proteinExistence type="predicted"/>
<keyword evidence="3" id="KW-1185">Reference proteome</keyword>
<reference evidence="4" key="1">
    <citation type="submission" date="2025-08" db="UniProtKB">
        <authorList>
            <consortium name="RefSeq"/>
        </authorList>
    </citation>
    <scope>IDENTIFICATION</scope>
    <source>
        <tissue evidence="4">Young leaves</tissue>
    </source>
</reference>
<feature type="compositionally biased region" description="Basic and acidic residues" evidence="1">
    <location>
        <begin position="233"/>
        <end position="248"/>
    </location>
</feature>
<organism evidence="3 4">
    <name type="scientific">Cucurbita moschata</name>
    <name type="common">Winter crookneck squash</name>
    <name type="synonym">Cucurbita pepo var. moschata</name>
    <dbReference type="NCBI Taxonomy" id="3662"/>
    <lineage>
        <taxon>Eukaryota</taxon>
        <taxon>Viridiplantae</taxon>
        <taxon>Streptophyta</taxon>
        <taxon>Embryophyta</taxon>
        <taxon>Tracheophyta</taxon>
        <taxon>Spermatophyta</taxon>
        <taxon>Magnoliopsida</taxon>
        <taxon>eudicotyledons</taxon>
        <taxon>Gunneridae</taxon>
        <taxon>Pentapetalae</taxon>
        <taxon>rosids</taxon>
        <taxon>fabids</taxon>
        <taxon>Cucurbitales</taxon>
        <taxon>Cucurbitaceae</taxon>
        <taxon>Cucurbiteae</taxon>
        <taxon>Cucurbita</taxon>
    </lineage>
</organism>
<feature type="compositionally biased region" description="Basic and acidic residues" evidence="1">
    <location>
        <begin position="331"/>
        <end position="348"/>
    </location>
</feature>
<dbReference type="InterPro" id="IPR015216">
    <property type="entry name" value="SANTA"/>
</dbReference>
<dbReference type="PANTHER" id="PTHR35311">
    <property type="entry name" value="KINETOCHORE-ASSOCIATED PROTEIN KNL-2 HOMOLOG"/>
    <property type="match status" value="1"/>
</dbReference>
<name>A0A6J1EWS9_CUCMO</name>
<feature type="domain" description="SANTA" evidence="2">
    <location>
        <begin position="49"/>
        <end position="138"/>
    </location>
</feature>
<evidence type="ECO:0000256" key="1">
    <source>
        <dbReference type="SAM" id="MobiDB-lite"/>
    </source>
</evidence>
<protein>
    <submittedName>
        <fullName evidence="4">Uncharacterized protein LOC111439111</fullName>
    </submittedName>
</protein>
<dbReference type="RefSeq" id="XP_022932601.1">
    <property type="nucleotide sequence ID" value="XM_023076833.1"/>
</dbReference>
<feature type="compositionally biased region" description="Basic residues" evidence="1">
    <location>
        <begin position="349"/>
        <end position="359"/>
    </location>
</feature>
<dbReference type="AlphaFoldDB" id="A0A6J1EWS9"/>
<dbReference type="Proteomes" id="UP000504609">
    <property type="component" value="Unplaced"/>
</dbReference>
<dbReference type="GeneID" id="111439111"/>
<dbReference type="KEGG" id="cmos:111439111"/>
<feature type="region of interest" description="Disordered" evidence="1">
    <location>
        <begin position="198"/>
        <end position="359"/>
    </location>
</feature>
<feature type="region of interest" description="Disordered" evidence="1">
    <location>
        <begin position="1"/>
        <end position="24"/>
    </location>
</feature>
<evidence type="ECO:0000313" key="3">
    <source>
        <dbReference type="Proteomes" id="UP000504609"/>
    </source>
</evidence>
<accession>A0A6J1EWS9</accession>
<feature type="compositionally biased region" description="Polar residues" evidence="1">
    <location>
        <begin position="318"/>
        <end position="329"/>
    </location>
</feature>
<dbReference type="InterPro" id="IPR053090">
    <property type="entry name" value="Centromere_KNL-2_homolog"/>
</dbReference>
<dbReference type="PANTHER" id="PTHR35311:SF1">
    <property type="entry name" value="PROTEIN EMBRYO DEFECTIVE 1674"/>
    <property type="match status" value="1"/>
</dbReference>
<dbReference type="Pfam" id="PF09133">
    <property type="entry name" value="SANTA"/>
    <property type="match status" value="1"/>
</dbReference>
<gene>
    <name evidence="4" type="primary">LOC111439111</name>
</gene>
<feature type="compositionally biased region" description="Basic and acidic residues" evidence="1">
    <location>
        <begin position="284"/>
        <end position="301"/>
    </location>
</feature>
<sequence length="359" mass="40350">MVRTRGKSAAATPHSIPFKTDRPPIATAITPKTPLSCSTSIIPSSLKSVFLYDWWLTKADDGEGLAVGGFASREGAGVRVFYSAAISKRHEASILEAIDGIVITVSGFINRSRTLENGFPPKVYNHFLLGFPFNWKDYMGSSSDKKSQFKCIKGSTSHPDHPGRSHDFEADLDNLAVTRLRDLFLSSCEKSSHDLFVTNRNSSRSPTKKFESGLETLKGRPQRVNSYQYVDEQGFRDERKYSDVKDPLHSSQETDSTVEIEPQNLGSRSVCTRSMTKLKNSSNRSKERLISDSHKRKKDQESNPSCENSGKRTGPRVKSSSNYTSTTDFTFRFDKEVDAITDKPESRRSSLRLRNQKRR</sequence>